<evidence type="ECO:0008006" key="4">
    <source>
        <dbReference type="Google" id="ProtNLM"/>
    </source>
</evidence>
<dbReference type="Proteomes" id="UP000051681">
    <property type="component" value="Unassembled WGS sequence"/>
</dbReference>
<protein>
    <recommendedName>
        <fullName evidence="4">Mitochondrial inner membrane protein</fullName>
    </recommendedName>
</protein>
<feature type="compositionally biased region" description="Low complexity" evidence="1">
    <location>
        <begin position="95"/>
        <end position="107"/>
    </location>
</feature>
<proteinExistence type="predicted"/>
<keyword evidence="3" id="KW-1185">Reference proteome</keyword>
<dbReference type="STRING" id="340021.TM5383_02663"/>
<reference evidence="2 3" key="1">
    <citation type="submission" date="2015-09" db="EMBL/GenBank/DDBJ databases">
        <authorList>
            <consortium name="Swine Surveillance"/>
        </authorList>
    </citation>
    <scope>NUCLEOTIDE SEQUENCE [LARGE SCALE GENOMIC DNA]</scope>
    <source>
        <strain evidence="2 3">CECT 8383</strain>
    </source>
</reference>
<dbReference type="OrthoDB" id="7659420at2"/>
<evidence type="ECO:0000313" key="3">
    <source>
        <dbReference type="Proteomes" id="UP000051681"/>
    </source>
</evidence>
<organism evidence="2 3">
    <name type="scientific">Thalassovita mediterranea</name>
    <dbReference type="NCBI Taxonomy" id="340021"/>
    <lineage>
        <taxon>Bacteria</taxon>
        <taxon>Pseudomonadati</taxon>
        <taxon>Pseudomonadota</taxon>
        <taxon>Alphaproteobacteria</taxon>
        <taxon>Rhodobacterales</taxon>
        <taxon>Roseobacteraceae</taxon>
        <taxon>Thalassovita</taxon>
    </lineage>
</organism>
<gene>
    <name evidence="2" type="ORF">TM5383_02663</name>
</gene>
<dbReference type="EMBL" id="CYSF01000015">
    <property type="protein sequence ID" value="CUH85429.1"/>
    <property type="molecule type" value="Genomic_DNA"/>
</dbReference>
<feature type="compositionally biased region" description="Acidic residues" evidence="1">
    <location>
        <begin position="24"/>
        <end position="46"/>
    </location>
</feature>
<evidence type="ECO:0000256" key="1">
    <source>
        <dbReference type="SAM" id="MobiDB-lite"/>
    </source>
</evidence>
<sequence length="425" mass="43386">MSDPKTSDDGQVVETEETTHDQETSDQDTADVTDAVEDGTEEDDGSVELSQDTEASPAGEEVQATDEEAALDEADPADAEAVEVEDTAEVEETAEPVSETPEAEPTPVAAPSPAPAKRGGFVPMVLGGVIAAAIGAGAALTLFPNGLSNGEDPVRDQILADLAAQKQVVAALQDQLAAQLADAEESAEIAALNDILSEQTAQQAAQQTRIEMLSQLVGDLEKRPIANALAPEAIAAYQRELTALQEAMALQRAEVEEKLAVSAAQAQSAASRDALILLDQAFVEGTALAPGLDALAAAGQPVPDALKAVRAGVPSVAGLQEAFPDLARQALAADRASGGGAGAVNFLKEQLGVRSLTPQEGDSADAVLSRVEAALKSGDLPATLAEAEALPEAAAAVMGPWVASVAQTLAAETALAELRQSLKTN</sequence>
<name>A0A0P1GSB4_9RHOB</name>
<feature type="region of interest" description="Disordered" evidence="1">
    <location>
        <begin position="1"/>
        <end position="115"/>
    </location>
</feature>
<dbReference type="RefSeq" id="WP_058319512.1">
    <property type="nucleotide sequence ID" value="NZ_CYSF01000015.1"/>
</dbReference>
<feature type="compositionally biased region" description="Acidic residues" evidence="1">
    <location>
        <begin position="63"/>
        <end position="94"/>
    </location>
</feature>
<evidence type="ECO:0000313" key="2">
    <source>
        <dbReference type="EMBL" id="CUH85429.1"/>
    </source>
</evidence>
<dbReference type="AlphaFoldDB" id="A0A0P1GSB4"/>
<accession>A0A0P1GSB4</accession>